<sequence>MSGQCINTSGDIKDAEITAAHSHACATSPSPNRFEKVRNDVKLNPVRFSGC</sequence>
<gene>
    <name evidence="1" type="ORF">PILCRDRAFT_822328</name>
</gene>
<name>A0A0C3FN13_PILCF</name>
<proteinExistence type="predicted"/>
<protein>
    <submittedName>
        <fullName evidence="1">Uncharacterized protein</fullName>
    </submittedName>
</protein>
<organism evidence="1 2">
    <name type="scientific">Piloderma croceum (strain F 1598)</name>
    <dbReference type="NCBI Taxonomy" id="765440"/>
    <lineage>
        <taxon>Eukaryota</taxon>
        <taxon>Fungi</taxon>
        <taxon>Dikarya</taxon>
        <taxon>Basidiomycota</taxon>
        <taxon>Agaricomycotina</taxon>
        <taxon>Agaricomycetes</taxon>
        <taxon>Agaricomycetidae</taxon>
        <taxon>Atheliales</taxon>
        <taxon>Atheliaceae</taxon>
        <taxon>Piloderma</taxon>
    </lineage>
</organism>
<dbReference type="AlphaFoldDB" id="A0A0C3FN13"/>
<evidence type="ECO:0000313" key="2">
    <source>
        <dbReference type="Proteomes" id="UP000054166"/>
    </source>
</evidence>
<evidence type="ECO:0000313" key="1">
    <source>
        <dbReference type="EMBL" id="KIM80591.1"/>
    </source>
</evidence>
<dbReference type="InParanoid" id="A0A0C3FN13"/>
<dbReference type="EMBL" id="KN833003">
    <property type="protein sequence ID" value="KIM80591.1"/>
    <property type="molecule type" value="Genomic_DNA"/>
</dbReference>
<accession>A0A0C3FN13</accession>
<dbReference type="Proteomes" id="UP000054166">
    <property type="component" value="Unassembled WGS sequence"/>
</dbReference>
<keyword evidence="2" id="KW-1185">Reference proteome</keyword>
<reference evidence="1 2" key="1">
    <citation type="submission" date="2014-04" db="EMBL/GenBank/DDBJ databases">
        <authorList>
            <consortium name="DOE Joint Genome Institute"/>
            <person name="Kuo A."/>
            <person name="Tarkka M."/>
            <person name="Buscot F."/>
            <person name="Kohler A."/>
            <person name="Nagy L.G."/>
            <person name="Floudas D."/>
            <person name="Copeland A."/>
            <person name="Barry K.W."/>
            <person name="Cichocki N."/>
            <person name="Veneault-Fourrey C."/>
            <person name="LaButti K."/>
            <person name="Lindquist E.A."/>
            <person name="Lipzen A."/>
            <person name="Lundell T."/>
            <person name="Morin E."/>
            <person name="Murat C."/>
            <person name="Sun H."/>
            <person name="Tunlid A."/>
            <person name="Henrissat B."/>
            <person name="Grigoriev I.V."/>
            <person name="Hibbett D.S."/>
            <person name="Martin F."/>
            <person name="Nordberg H.P."/>
            <person name="Cantor M.N."/>
            <person name="Hua S.X."/>
        </authorList>
    </citation>
    <scope>NUCLEOTIDE SEQUENCE [LARGE SCALE GENOMIC DNA]</scope>
    <source>
        <strain evidence="1 2">F 1598</strain>
    </source>
</reference>
<dbReference type="HOGENOM" id="CLU_3107206_0_0_1"/>
<reference evidence="2" key="2">
    <citation type="submission" date="2015-01" db="EMBL/GenBank/DDBJ databases">
        <title>Evolutionary Origins and Diversification of the Mycorrhizal Mutualists.</title>
        <authorList>
            <consortium name="DOE Joint Genome Institute"/>
            <consortium name="Mycorrhizal Genomics Consortium"/>
            <person name="Kohler A."/>
            <person name="Kuo A."/>
            <person name="Nagy L.G."/>
            <person name="Floudas D."/>
            <person name="Copeland A."/>
            <person name="Barry K.W."/>
            <person name="Cichocki N."/>
            <person name="Veneault-Fourrey C."/>
            <person name="LaButti K."/>
            <person name="Lindquist E.A."/>
            <person name="Lipzen A."/>
            <person name="Lundell T."/>
            <person name="Morin E."/>
            <person name="Murat C."/>
            <person name="Riley R."/>
            <person name="Ohm R."/>
            <person name="Sun H."/>
            <person name="Tunlid A."/>
            <person name="Henrissat B."/>
            <person name="Grigoriev I.V."/>
            <person name="Hibbett D.S."/>
            <person name="Martin F."/>
        </authorList>
    </citation>
    <scope>NUCLEOTIDE SEQUENCE [LARGE SCALE GENOMIC DNA]</scope>
    <source>
        <strain evidence="2">F 1598</strain>
    </source>
</reference>